<accession>A0A0C9TCJ7</accession>
<dbReference type="Proteomes" id="UP000054279">
    <property type="component" value="Unassembled WGS sequence"/>
</dbReference>
<gene>
    <name evidence="1" type="ORF">M422DRAFT_271984</name>
</gene>
<reference evidence="1 2" key="1">
    <citation type="submission" date="2014-06" db="EMBL/GenBank/DDBJ databases">
        <title>Evolutionary Origins and Diversification of the Mycorrhizal Mutualists.</title>
        <authorList>
            <consortium name="DOE Joint Genome Institute"/>
            <consortium name="Mycorrhizal Genomics Consortium"/>
            <person name="Kohler A."/>
            <person name="Kuo A."/>
            <person name="Nagy L.G."/>
            <person name="Floudas D."/>
            <person name="Copeland A."/>
            <person name="Barry K.W."/>
            <person name="Cichocki N."/>
            <person name="Veneault-Fourrey C."/>
            <person name="LaButti K."/>
            <person name="Lindquist E.A."/>
            <person name="Lipzen A."/>
            <person name="Lundell T."/>
            <person name="Morin E."/>
            <person name="Murat C."/>
            <person name="Riley R."/>
            <person name="Ohm R."/>
            <person name="Sun H."/>
            <person name="Tunlid A."/>
            <person name="Henrissat B."/>
            <person name="Grigoriev I.V."/>
            <person name="Hibbett D.S."/>
            <person name="Martin F."/>
        </authorList>
    </citation>
    <scope>NUCLEOTIDE SEQUENCE [LARGE SCALE GENOMIC DNA]</scope>
    <source>
        <strain evidence="1 2">SS14</strain>
    </source>
</reference>
<evidence type="ECO:0000313" key="1">
    <source>
        <dbReference type="EMBL" id="KIJ26888.1"/>
    </source>
</evidence>
<evidence type="ECO:0000313" key="2">
    <source>
        <dbReference type="Proteomes" id="UP000054279"/>
    </source>
</evidence>
<name>A0A0C9TCJ7_SPHS4</name>
<organism evidence="1 2">
    <name type="scientific">Sphaerobolus stellatus (strain SS14)</name>
    <dbReference type="NCBI Taxonomy" id="990650"/>
    <lineage>
        <taxon>Eukaryota</taxon>
        <taxon>Fungi</taxon>
        <taxon>Dikarya</taxon>
        <taxon>Basidiomycota</taxon>
        <taxon>Agaricomycotina</taxon>
        <taxon>Agaricomycetes</taxon>
        <taxon>Phallomycetidae</taxon>
        <taxon>Geastrales</taxon>
        <taxon>Sphaerobolaceae</taxon>
        <taxon>Sphaerobolus</taxon>
    </lineage>
</organism>
<dbReference type="AlphaFoldDB" id="A0A0C9TCJ7"/>
<sequence length="394" mass="44185">MSELLLETKRISIDTSFKRVHKWQKFEIEAWFSQYNRSVVVARAFINSQSSEAHLVLFQQIFGIAEADTGKQVQIRHIHGEGIDTITADGHRGQAIDWFRAKEAADSWALAAIYRPKSKIPVHIWEAAPSTSNGDEQAHRNINREGTKLAIVAGILFGQGVDFRQLEGIGMLLTHGITHRDQPQTYFRRSGRTIIRSVAVQERKVKENDSTLQKSYTELSKLQDDATKEISTLKRAMEMGTASEPSIKRLRTIEKKYGDGYSTLSTLECRSSGRIQAPELIEPSKLLPSHVFEVSQSQKPVQPHRTSHCTSPLRPPPPQFVGSHQTYSNSSAPCQFLNSHEPPPFQWISNGCYTQLNKPFAITDSLPQFTSVIAATTATTTSSWIQSFLPILLS</sequence>
<keyword evidence="2" id="KW-1185">Reference proteome</keyword>
<dbReference type="EMBL" id="KN837353">
    <property type="protein sequence ID" value="KIJ26888.1"/>
    <property type="molecule type" value="Genomic_DNA"/>
</dbReference>
<protein>
    <submittedName>
        <fullName evidence="1">Uncharacterized protein</fullName>
    </submittedName>
</protein>
<proteinExistence type="predicted"/>
<dbReference type="OrthoDB" id="3246731at2759"/>
<dbReference type="HOGENOM" id="CLU_700514_0_0_1"/>